<feature type="compositionally biased region" description="Gly residues" evidence="1">
    <location>
        <begin position="155"/>
        <end position="169"/>
    </location>
</feature>
<reference evidence="2" key="1">
    <citation type="journal article" date="2014" name="Int. J. Syst. Evol. Microbiol.">
        <title>Complete genome sequence of Corynebacterium casei LMG S-19264T (=DSM 44701T), isolated from a smear-ripened cheese.</title>
        <authorList>
            <consortium name="US DOE Joint Genome Institute (JGI-PGF)"/>
            <person name="Walter F."/>
            <person name="Albersmeier A."/>
            <person name="Kalinowski J."/>
            <person name="Ruckert C."/>
        </authorList>
    </citation>
    <scope>NUCLEOTIDE SEQUENCE</scope>
    <source>
        <strain evidence="2">VKM Ac-1940</strain>
    </source>
</reference>
<feature type="region of interest" description="Disordered" evidence="1">
    <location>
        <begin position="1"/>
        <end position="89"/>
    </location>
</feature>
<feature type="compositionally biased region" description="Basic and acidic residues" evidence="1">
    <location>
        <begin position="13"/>
        <end position="29"/>
    </location>
</feature>
<name>A0A9W6M6L3_9MICO</name>
<dbReference type="Proteomes" id="UP001142291">
    <property type="component" value="Unassembled WGS sequence"/>
</dbReference>
<sequence>MRAMRPPGPPRVDAAETDRNGRRGIDCGRRSRSGAQEPPAQNGGFEHESEVALGAVPGDQLRGEDRPRRIRRGAVGVQTRQARRETRDDDRTHLRVVAFEHDRQVHRVTRHETCRASRVDRPVGDDDHGDAGVGFVVRPARHRRLEPGGPPPAGEGVGLGEGDAGGELGSYGERSGRRGDQGCGDLLDEAIGIARAGAEGECQRYEHRVRDAASQRVEESLLPRSDIVDEYRVVDPELQARLRAPEDGA</sequence>
<evidence type="ECO:0000313" key="3">
    <source>
        <dbReference type="Proteomes" id="UP001142291"/>
    </source>
</evidence>
<gene>
    <name evidence="2" type="ORF">GCM10017591_16910</name>
</gene>
<reference evidence="2" key="2">
    <citation type="submission" date="2023-01" db="EMBL/GenBank/DDBJ databases">
        <authorList>
            <person name="Sun Q."/>
            <person name="Evtushenko L."/>
        </authorList>
    </citation>
    <scope>NUCLEOTIDE SEQUENCE</scope>
    <source>
        <strain evidence="2">VKM Ac-1940</strain>
    </source>
</reference>
<feature type="region of interest" description="Disordered" evidence="1">
    <location>
        <begin position="142"/>
        <end position="183"/>
    </location>
</feature>
<organism evidence="2 3">
    <name type="scientific">Microbacterium dextranolyticum</name>
    <dbReference type="NCBI Taxonomy" id="36806"/>
    <lineage>
        <taxon>Bacteria</taxon>
        <taxon>Bacillati</taxon>
        <taxon>Actinomycetota</taxon>
        <taxon>Actinomycetes</taxon>
        <taxon>Micrococcales</taxon>
        <taxon>Microbacteriaceae</taxon>
        <taxon>Microbacterium</taxon>
    </lineage>
</organism>
<accession>A0A9W6M6L3</accession>
<proteinExistence type="predicted"/>
<dbReference type="EMBL" id="BSER01000009">
    <property type="protein sequence ID" value="GLJ95628.1"/>
    <property type="molecule type" value="Genomic_DNA"/>
</dbReference>
<comment type="caution">
    <text evidence="2">The sequence shown here is derived from an EMBL/GenBank/DDBJ whole genome shotgun (WGS) entry which is preliminary data.</text>
</comment>
<feature type="compositionally biased region" description="Pro residues" evidence="1">
    <location>
        <begin position="1"/>
        <end position="10"/>
    </location>
</feature>
<evidence type="ECO:0000256" key="1">
    <source>
        <dbReference type="SAM" id="MobiDB-lite"/>
    </source>
</evidence>
<protein>
    <submittedName>
        <fullName evidence="2">Uncharacterized protein</fullName>
    </submittedName>
</protein>
<dbReference type="AlphaFoldDB" id="A0A9W6M6L3"/>
<evidence type="ECO:0000313" key="2">
    <source>
        <dbReference type="EMBL" id="GLJ95628.1"/>
    </source>
</evidence>
<keyword evidence="3" id="KW-1185">Reference proteome</keyword>